<accession>A0A2T8KW33</accession>
<feature type="region of interest" description="Disordered" evidence="1">
    <location>
        <begin position="71"/>
        <end position="103"/>
    </location>
</feature>
<gene>
    <name evidence="2" type="ORF">PAHAL_1G213600</name>
</gene>
<reference evidence="2" key="1">
    <citation type="submission" date="2018-04" db="EMBL/GenBank/DDBJ databases">
        <title>WGS assembly of Panicum hallii.</title>
        <authorList>
            <person name="Lovell J."/>
            <person name="Jenkins J."/>
            <person name="Lowry D."/>
            <person name="Mamidi S."/>
            <person name="Sreedasyam A."/>
            <person name="Weng X."/>
            <person name="Barry K."/>
            <person name="Bonette J."/>
            <person name="Campitelli B."/>
            <person name="Daum C."/>
            <person name="Gordon S."/>
            <person name="Gould B."/>
            <person name="Lipzen A."/>
            <person name="Macqueen A."/>
            <person name="Palacio-Mejia J."/>
            <person name="Plott C."/>
            <person name="Shakirov E."/>
            <person name="Shu S."/>
            <person name="Yoshinaga Y."/>
            <person name="Zane M."/>
            <person name="Rokhsar D."/>
            <person name="Grimwood J."/>
            <person name="Schmutz J."/>
            <person name="Juenger T."/>
        </authorList>
    </citation>
    <scope>NUCLEOTIDE SEQUENCE [LARGE SCALE GENOMIC DNA]</scope>
    <source>
        <strain evidence="2">FIL2</strain>
    </source>
</reference>
<dbReference type="EMBL" id="CM008046">
    <property type="protein sequence ID" value="PVH66339.1"/>
    <property type="molecule type" value="Genomic_DNA"/>
</dbReference>
<organism evidence="2">
    <name type="scientific">Panicum hallii</name>
    <dbReference type="NCBI Taxonomy" id="206008"/>
    <lineage>
        <taxon>Eukaryota</taxon>
        <taxon>Viridiplantae</taxon>
        <taxon>Streptophyta</taxon>
        <taxon>Embryophyta</taxon>
        <taxon>Tracheophyta</taxon>
        <taxon>Spermatophyta</taxon>
        <taxon>Magnoliopsida</taxon>
        <taxon>Liliopsida</taxon>
        <taxon>Poales</taxon>
        <taxon>Poaceae</taxon>
        <taxon>PACMAD clade</taxon>
        <taxon>Panicoideae</taxon>
        <taxon>Panicodae</taxon>
        <taxon>Paniceae</taxon>
        <taxon>Panicinae</taxon>
        <taxon>Panicum</taxon>
        <taxon>Panicum sect. Panicum</taxon>
    </lineage>
</organism>
<dbReference type="Proteomes" id="UP000243499">
    <property type="component" value="Chromosome 1"/>
</dbReference>
<evidence type="ECO:0000256" key="1">
    <source>
        <dbReference type="SAM" id="MobiDB-lite"/>
    </source>
</evidence>
<protein>
    <submittedName>
        <fullName evidence="2">Uncharacterized protein</fullName>
    </submittedName>
</protein>
<feature type="region of interest" description="Disordered" evidence="1">
    <location>
        <begin position="154"/>
        <end position="178"/>
    </location>
</feature>
<sequence>MVIFSSPQSRLSPLCRALRNAAQFLAAIVSTTAADETVTIRAAVRAGGVDKLGALELGAGSVAGRSRGASTVGRRSVWSQRRGLSTRGGGGQRGSNRTAERGDARLSAGWRCGAEPWAWRRRCGVEHGVEAAARGAPPLAKRAWSWRAMSVRARLSRRKGAEEGRASGRSKGEGVEAE</sequence>
<proteinExistence type="predicted"/>
<name>A0A2T8KW33_9POAL</name>
<evidence type="ECO:0000313" key="2">
    <source>
        <dbReference type="EMBL" id="PVH66339.1"/>
    </source>
</evidence>
<dbReference type="AlphaFoldDB" id="A0A2T8KW33"/>
<feature type="compositionally biased region" description="Basic and acidic residues" evidence="1">
    <location>
        <begin position="159"/>
        <end position="178"/>
    </location>
</feature>
<dbReference type="Gramene" id="PVH66339">
    <property type="protein sequence ID" value="PVH66339"/>
    <property type="gene ID" value="PAHAL_1G213600"/>
</dbReference>